<name>A0A159Z943_9RHOB</name>
<evidence type="ECO:0000313" key="3">
    <source>
        <dbReference type="Proteomes" id="UP000076128"/>
    </source>
</evidence>
<dbReference type="AlphaFoldDB" id="A0A159Z943"/>
<sequence length="96" mass="10329">MKDASAEIVQIEAGLKSRSQAIAERGYDAEQVDREIAAERQRERALGLDFRRPGSPAQGPGEGGSQGADRSEDRDDEEEEDADPDADAEPASRGKS</sequence>
<dbReference type="Proteomes" id="UP000076128">
    <property type="component" value="Chromosome"/>
</dbReference>
<dbReference type="KEGG" id="daa:AKL17_3942"/>
<dbReference type="PATRIC" id="fig|1335048.3.peg.4094"/>
<gene>
    <name evidence="2" type="ORF">AKL17_3942</name>
</gene>
<feature type="compositionally biased region" description="Basic and acidic residues" evidence="1">
    <location>
        <begin position="39"/>
        <end position="52"/>
    </location>
</feature>
<protein>
    <submittedName>
        <fullName evidence="2">Bacteriophage capsid protein</fullName>
    </submittedName>
</protein>
<feature type="region of interest" description="Disordered" evidence="1">
    <location>
        <begin position="39"/>
        <end position="96"/>
    </location>
</feature>
<dbReference type="STRING" id="1335048.AKL17_3942"/>
<evidence type="ECO:0000313" key="2">
    <source>
        <dbReference type="EMBL" id="AMY71164.1"/>
    </source>
</evidence>
<accession>A0A159Z943</accession>
<organism evidence="2 3">
    <name type="scientific">Frigidibacter mobilis</name>
    <dbReference type="NCBI Taxonomy" id="1335048"/>
    <lineage>
        <taxon>Bacteria</taxon>
        <taxon>Pseudomonadati</taxon>
        <taxon>Pseudomonadota</taxon>
        <taxon>Alphaproteobacteria</taxon>
        <taxon>Rhodobacterales</taxon>
        <taxon>Paracoccaceae</taxon>
        <taxon>Frigidibacter</taxon>
    </lineage>
</organism>
<evidence type="ECO:0000256" key="1">
    <source>
        <dbReference type="SAM" id="MobiDB-lite"/>
    </source>
</evidence>
<dbReference type="EMBL" id="CP012661">
    <property type="protein sequence ID" value="AMY71164.1"/>
    <property type="molecule type" value="Genomic_DNA"/>
</dbReference>
<proteinExistence type="predicted"/>
<keyword evidence="3" id="KW-1185">Reference proteome</keyword>
<reference evidence="2 3" key="1">
    <citation type="submission" date="2015-09" db="EMBL/GenBank/DDBJ databases">
        <title>Complete genome sequence of Defluviimonas alba cai42t isolated from an oilfield in Xinjiang.</title>
        <authorList>
            <person name="Geng S."/>
            <person name="Pan X."/>
            <person name="Wu X."/>
        </authorList>
    </citation>
    <scope>NUCLEOTIDE SEQUENCE [LARGE SCALE GENOMIC DNA]</scope>
    <source>
        <strain evidence="3">cai42</strain>
    </source>
</reference>
<feature type="compositionally biased region" description="Acidic residues" evidence="1">
    <location>
        <begin position="74"/>
        <end position="88"/>
    </location>
</feature>